<reference evidence="8" key="2">
    <citation type="submission" date="2023-10" db="EMBL/GenBank/DDBJ databases">
        <authorList>
            <person name="Fortmann-Grote C."/>
        </authorList>
    </citation>
    <scope>NUCLEOTIDE SEQUENCE</scope>
    <source>
        <strain evidence="8">SBW25</strain>
    </source>
</reference>
<dbReference type="PANTHER" id="PTHR45712:SF22">
    <property type="entry name" value="INSULIN-LIKE GROWTH FACTOR-BINDING PROTEIN COMPLEX ACID LABILE SUBUNIT"/>
    <property type="match status" value="1"/>
</dbReference>
<dbReference type="GO" id="GO:0061630">
    <property type="term" value="F:ubiquitin protein ligase activity"/>
    <property type="evidence" value="ECO:0007669"/>
    <property type="project" value="UniProtKB-EC"/>
</dbReference>
<dbReference type="GO" id="GO:0005615">
    <property type="term" value="C:extracellular space"/>
    <property type="evidence" value="ECO:0007669"/>
    <property type="project" value="TreeGrafter"/>
</dbReference>
<evidence type="ECO:0000313" key="9">
    <source>
        <dbReference type="EMBL" id="CAY50917.1"/>
    </source>
</evidence>
<dbReference type="EMBL" id="OV986001">
    <property type="protein sequence ID" value="CAI2798501.1"/>
    <property type="molecule type" value="Genomic_DNA"/>
</dbReference>
<evidence type="ECO:0000313" key="8">
    <source>
        <dbReference type="EMBL" id="CAI2798501.1"/>
    </source>
</evidence>
<dbReference type="KEGG" id="pfs:PFLU_4319"/>
<dbReference type="InterPro" id="IPR032675">
    <property type="entry name" value="LRR_dom_sf"/>
</dbReference>
<dbReference type="EC" id="2.3.2.27" evidence="2"/>
<evidence type="ECO:0000256" key="2">
    <source>
        <dbReference type="ARBA" id="ARBA00012483"/>
    </source>
</evidence>
<sequence length="1622" mass="181939">MSPLIRSGEIPAIRTIAMPAVTPATPQPLSPEMKLAALLQLTGDLDKADVLHQKIPSWMYKAKPQVLAQMEDNFKSAGPYDDKVRRIFARLKSLKRFCVETLTAALLSEYGVSLNVESDELWIKRAHVKVDAILPHPQRYVTYSVEKQTLLEAAMRNFSEDETRTVVLAPNANIHQGGTPTVVVDISAAGFVRFCRKLNLGDRYQKHLKASINLLTPQAQESVYNPDATDIKRLKVHEMRTDVFIAYSQGVIGVEAYGMLLALTHNGEDITREQVEAVRYRDTPLVWQGLKILDACIWGVVVFSAEPIDKHPQTPCVVYMPGDLYRPLYEYTSFEAFQTYLSDTLKVQAYAQSFSRYLDEEIRLDFYKELSSRSSLGVIDACPMTKGLFQFFFESLIGKMQKDARILAVPTEDIDEQAREERRLGYLSTGLTIANIAGLFVPVIGQLMMGVAIGQMLGEVYDGVEDWQHKDKVRAFEHLRAVVDSLADMVLFSAGVSVGGAVKRSFTRSLEFFDSFEAVQSVNGQRRLWRSTLMPYQHPMRIGSEQLSDAEVVYNVDGLSFIKHTGQTYRVAFDPEIDSWRIRHPVRSDAFAPPVEHNGAGGWKHIYERPEDWGALYTLGRLEPRIEAVEPRRLEQALIATGTEVEPLRQLAGRNLRLPASFNDCAERFRLDHTISELITQLESRSTATVASDELQLKALPLMREWPEGRYIKVLDDTTNEVVRYPAEARVDETLSIHVARDQLGTGNLLRTVVDGLSAQELDTLLGNGVTGDKSRLLAARLARSLKANRQPLFNRLYQEYDQPVGGWQALLAEQVPGLPVRVAQALIENASSVDRSYLRYSRKVPLSLSQAAKEAQAGIRLDRINTSFYLPALADAQTWRLSTQLLPHMPGWPAKGAVQLREGSLKGPLLASAEAPGAEPGNVVVQTGTHFQAYGVAGQKLGEGGEGGAGFYQALLQAMPAEQRAALGVSVPSGVNAELLRYRLFDVSSTRRADALWAFEGKPRRLVPSCVQADSPLIGTAIHYTRSMVRKVRKLYPEFTDRQVDEFLKGLGNTDLERARALEQRHRQKAILDRTLKDWVSEEVTVPRQGGSPHDYRQSRQQVADRLRDCWSQMTRAKSYRQISYPGLVLDDMRVGRLPIWPADMAFDHVQILSLRNMALESDVAYFLKAFKSVRELRLDGSQIRWLPEVLSHMPKLESLSLANNRINLSGQAALKLAAMSNLHTLNLAKNPLGETPDVSAMKQLRKLNLSETRARELPSGLLTRLHLESAMLEGNDIVELPEALFSAPIAVTEKIHLSHNPVSSRSLAKLKAYQQRTGVGMGLMDDEIGMLSEQFAREALVQGDSAATYLQRQDTWQKLRDEWNSEAFFSVIRQMTRSNEFRQVPVELRRRVWGVLDAAAKDHKLRDFLFSLPEGLPNCIDGAAYCFSEMEVAVLLDQAVGEAGLIQPDQLDVATQLKLGRQLFRMAQLDMISDDYSLRNKVIDKLQVRLVYRSRLAETLDLPGQSSNIAYQHVGGVSDEDIQEAVQQVTTREMSSSLATFIADQSYWLEYLRRQYVTEFQAVEDRFSTRLDTLSVNDDSYLDDTVALQVERRASLDSLANSLTQDALETVERLAQACSV</sequence>
<reference evidence="9" key="1">
    <citation type="journal article" date="2009" name="Genome Biol.">
        <title>Genomic and genetic analyses of diversity and plant interactions of Pseudomonas fluorescens.</title>
        <authorList>
            <person name="Silby M.W."/>
            <person name="Cerdeno-Tarraga A.M."/>
            <person name="Vernikos G.S."/>
            <person name="Giddens S.R."/>
            <person name="Jackson R.W."/>
            <person name="Preston G.M."/>
            <person name="Zhang X.X."/>
            <person name="Moon C.D."/>
            <person name="Gehrig S.M."/>
            <person name="Godfrey S.A."/>
            <person name="Knight C.G."/>
            <person name="Malone J.G."/>
            <person name="Robinson Z."/>
            <person name="Spiers A.J."/>
            <person name="Harris S."/>
            <person name="Challis G.L."/>
            <person name="Yaxley A.M."/>
            <person name="Harris D."/>
            <person name="Seeger K."/>
            <person name="Murphy L."/>
            <person name="Rutter S."/>
            <person name="Squares R."/>
            <person name="Quail M.A."/>
            <person name="Saunders E."/>
            <person name="Mavromatis K."/>
            <person name="Brettin T.S."/>
            <person name="Bentley S.D."/>
            <person name="Hothersall J."/>
            <person name="Stephens E."/>
            <person name="Thomas C.M."/>
            <person name="Parkhill J."/>
            <person name="Levy S.B."/>
            <person name="Rainey P.B."/>
            <person name="Thomson N.R."/>
        </authorList>
    </citation>
    <scope>NUCLEOTIDE SEQUENCE [LARGE SCALE GENOMIC DNA]</scope>
    <source>
        <strain evidence="9">SBW25</strain>
    </source>
</reference>
<dbReference type="Proteomes" id="UP001152918">
    <property type="component" value="Chromosome"/>
</dbReference>
<dbReference type="GO" id="GO:0016567">
    <property type="term" value="P:protein ubiquitination"/>
    <property type="evidence" value="ECO:0007669"/>
    <property type="project" value="InterPro"/>
</dbReference>
<keyword evidence="6" id="KW-0833">Ubl conjugation pathway</keyword>
<comment type="similarity">
    <text evidence="6">Belongs to the LRR-containing bacterial E3 ligase family.</text>
</comment>
<accession>C3K067</accession>
<feature type="active site" description="Glycyl thioester intermediate" evidence="6">
    <location>
        <position position="1421"/>
    </location>
</feature>
<dbReference type="Pfam" id="PF14496">
    <property type="entry name" value="NEL"/>
    <property type="match status" value="1"/>
</dbReference>
<keyword evidence="6" id="KW-0964">Secreted</keyword>
<evidence type="ECO:0000256" key="5">
    <source>
        <dbReference type="ARBA" id="ARBA00023026"/>
    </source>
</evidence>
<evidence type="ECO:0000259" key="7">
    <source>
        <dbReference type="PROSITE" id="PS52053"/>
    </source>
</evidence>
<keyword evidence="4" id="KW-0677">Repeat</keyword>
<organism evidence="9">
    <name type="scientific">Pseudomonas fluorescens (strain SBW25)</name>
    <dbReference type="NCBI Taxonomy" id="216595"/>
    <lineage>
        <taxon>Bacteria</taxon>
        <taxon>Pseudomonadati</taxon>
        <taxon>Pseudomonadota</taxon>
        <taxon>Gammaproteobacteria</taxon>
        <taxon>Pseudomonadales</taxon>
        <taxon>Pseudomonadaceae</taxon>
        <taxon>Pseudomonas</taxon>
    </lineage>
</organism>
<dbReference type="InterPro" id="IPR046673">
    <property type="entry name" value="ToxA_N"/>
</dbReference>
<dbReference type="eggNOG" id="COG4886">
    <property type="taxonomic scope" value="Bacteria"/>
</dbReference>
<comment type="PTM">
    <text evidence="6">Ubiquitinated in the presence of host E1 ubiquitin-activating enzyme, E2 ubiquitin-conjugating enzyme and ubiquitin.</text>
</comment>
<dbReference type="HOGENOM" id="CLU_000909_1_0_6"/>
<name>C3K067_PSEFS</name>
<gene>
    <name evidence="9" type="ordered locus">PFLU_4319</name>
</gene>
<dbReference type="Gene3D" id="1.20.58.360">
    <property type="entry name" value="Shigella T3SS effector IpaH defines"/>
    <property type="match status" value="1"/>
</dbReference>
<dbReference type="PANTHER" id="PTHR45712">
    <property type="entry name" value="AGAP008170-PA"/>
    <property type="match status" value="1"/>
</dbReference>
<dbReference type="InterPro" id="IPR029487">
    <property type="entry name" value="NEL_dom"/>
</dbReference>
<keyword evidence="3" id="KW-0433">Leucine-rich repeat</keyword>
<keyword evidence="6" id="KW-1035">Host cytoplasm</keyword>
<proteinExistence type="inferred from homology"/>
<keyword evidence="6" id="KW-0808">Transferase</keyword>
<keyword evidence="6" id="KW-0832">Ubl conjugation</keyword>
<dbReference type="SUPFAM" id="SSF52058">
    <property type="entry name" value="L domain-like"/>
    <property type="match status" value="1"/>
</dbReference>
<dbReference type="PROSITE" id="PS52053">
    <property type="entry name" value="NEL"/>
    <property type="match status" value="1"/>
</dbReference>
<comment type="catalytic activity">
    <reaction evidence="1">
        <text>S-ubiquitinyl-[E2 ubiquitin-conjugating enzyme]-L-cysteine + [acceptor protein]-L-lysine = [E2 ubiquitin-conjugating enzyme]-L-cysteine + N(6)-ubiquitinyl-[acceptor protein]-L-lysine.</text>
        <dbReference type="EC" id="2.3.2.27"/>
    </reaction>
</comment>
<feature type="domain" description="NEL" evidence="7">
    <location>
        <begin position="1334"/>
        <end position="1622"/>
    </location>
</feature>
<dbReference type="EMBL" id="AM181176">
    <property type="protein sequence ID" value="CAY50917.1"/>
    <property type="molecule type" value="Genomic_DNA"/>
</dbReference>
<evidence type="ECO:0000256" key="1">
    <source>
        <dbReference type="ARBA" id="ARBA00000900"/>
    </source>
</evidence>
<dbReference type="Pfam" id="PF20178">
    <property type="entry name" value="ToxA_N"/>
    <property type="match status" value="1"/>
</dbReference>
<evidence type="ECO:0000256" key="4">
    <source>
        <dbReference type="ARBA" id="ARBA00022737"/>
    </source>
</evidence>
<evidence type="ECO:0000256" key="6">
    <source>
        <dbReference type="PROSITE-ProRule" id="PRU01398"/>
    </source>
</evidence>
<dbReference type="Gene3D" id="3.80.10.10">
    <property type="entry name" value="Ribonuclease Inhibitor"/>
    <property type="match status" value="1"/>
</dbReference>
<keyword evidence="5" id="KW-0843">Virulence</keyword>
<evidence type="ECO:0000256" key="3">
    <source>
        <dbReference type="ARBA" id="ARBA00022614"/>
    </source>
</evidence>
<protein>
    <recommendedName>
        <fullName evidence="2">RING-type E3 ubiquitin transferase</fullName>
        <ecNumber evidence="2">2.3.2.27</ecNumber>
    </recommendedName>
</protein>
<dbReference type="InterPro" id="IPR050333">
    <property type="entry name" value="SLRP"/>
</dbReference>